<dbReference type="InterPro" id="IPR017896">
    <property type="entry name" value="4Fe4S_Fe-S-bd"/>
</dbReference>
<dbReference type="Pfam" id="PF00881">
    <property type="entry name" value="Nitroreductase"/>
    <property type="match status" value="1"/>
</dbReference>
<evidence type="ECO:0000256" key="4">
    <source>
        <dbReference type="ARBA" id="ARBA00023004"/>
    </source>
</evidence>
<dbReference type="InterPro" id="IPR000415">
    <property type="entry name" value="Nitroreductase-like"/>
</dbReference>
<evidence type="ECO:0000256" key="2">
    <source>
        <dbReference type="ARBA" id="ARBA00022723"/>
    </source>
</evidence>
<dbReference type="InterPro" id="IPR017900">
    <property type="entry name" value="4Fe4S_Fe_S_CS"/>
</dbReference>
<dbReference type="InterPro" id="IPR029479">
    <property type="entry name" value="Nitroreductase"/>
</dbReference>
<gene>
    <name evidence="7" type="ORF">K8W16_10300</name>
</gene>
<keyword evidence="2" id="KW-0479">Metal-binding</keyword>
<keyword evidence="3" id="KW-0560">Oxidoreductase</keyword>
<dbReference type="SUPFAM" id="SSF55469">
    <property type="entry name" value="FMN-dependent nitroreductase-like"/>
    <property type="match status" value="1"/>
</dbReference>
<dbReference type="SUPFAM" id="SSF54862">
    <property type="entry name" value="4Fe-4S ferredoxins"/>
    <property type="match status" value="1"/>
</dbReference>
<comment type="caution">
    <text evidence="7">The sequence shown here is derived from an EMBL/GenBank/DDBJ whole genome shotgun (WGS) entry which is preliminary data.</text>
</comment>
<feature type="domain" description="4Fe-4S ferredoxin-type" evidence="6">
    <location>
        <begin position="31"/>
        <end position="59"/>
    </location>
</feature>
<dbReference type="PROSITE" id="PS00198">
    <property type="entry name" value="4FE4S_FER_1"/>
    <property type="match status" value="1"/>
</dbReference>
<evidence type="ECO:0000313" key="7">
    <source>
        <dbReference type="EMBL" id="HJD98020.1"/>
    </source>
</evidence>
<dbReference type="EMBL" id="DYZA01000210">
    <property type="protein sequence ID" value="HJD98020.1"/>
    <property type="molecule type" value="Genomic_DNA"/>
</dbReference>
<keyword evidence="4" id="KW-0408">Iron</keyword>
<reference evidence="7" key="1">
    <citation type="journal article" date="2021" name="PeerJ">
        <title>Extensive microbial diversity within the chicken gut microbiome revealed by metagenomics and culture.</title>
        <authorList>
            <person name="Gilroy R."/>
            <person name="Ravi A."/>
            <person name="Getino M."/>
            <person name="Pursley I."/>
            <person name="Horton D.L."/>
            <person name="Alikhan N.F."/>
            <person name="Baker D."/>
            <person name="Gharbi K."/>
            <person name="Hall N."/>
            <person name="Watson M."/>
            <person name="Adriaenssens E.M."/>
            <person name="Foster-Nyarko E."/>
            <person name="Jarju S."/>
            <person name="Secka A."/>
            <person name="Antonio M."/>
            <person name="Oren A."/>
            <person name="Chaudhuri R.R."/>
            <person name="La Ragione R."/>
            <person name="Hildebrand F."/>
            <person name="Pallen M.J."/>
        </authorList>
    </citation>
    <scope>NUCLEOTIDE SEQUENCE</scope>
    <source>
        <strain evidence="7">ChiGjej2B2-19336</strain>
    </source>
</reference>
<proteinExistence type="inferred from homology"/>
<comment type="similarity">
    <text evidence="1">Belongs to the nitroreductase family.</text>
</comment>
<dbReference type="PROSITE" id="PS51379">
    <property type="entry name" value="4FE4S_FER_2"/>
    <property type="match status" value="2"/>
</dbReference>
<dbReference type="RefSeq" id="WP_304123326.1">
    <property type="nucleotide sequence ID" value="NZ_DYZA01000210.1"/>
</dbReference>
<dbReference type="PANTHER" id="PTHR43673:SF10">
    <property type="entry name" value="NADH DEHYDROGENASE_NAD(P)H NITROREDUCTASE XCC3605-RELATED"/>
    <property type="match status" value="1"/>
</dbReference>
<organism evidence="7 8">
    <name type="scientific">Mailhella massiliensis</name>
    <dbReference type="NCBI Taxonomy" id="1903261"/>
    <lineage>
        <taxon>Bacteria</taxon>
        <taxon>Pseudomonadati</taxon>
        <taxon>Thermodesulfobacteriota</taxon>
        <taxon>Desulfovibrionia</taxon>
        <taxon>Desulfovibrionales</taxon>
        <taxon>Desulfovibrionaceae</taxon>
        <taxon>Mailhella</taxon>
    </lineage>
</organism>
<evidence type="ECO:0000259" key="6">
    <source>
        <dbReference type="PROSITE" id="PS51379"/>
    </source>
</evidence>
<dbReference type="Gene3D" id="3.40.109.10">
    <property type="entry name" value="NADH Oxidase"/>
    <property type="match status" value="1"/>
</dbReference>
<feature type="domain" description="4Fe-4S ferredoxin-type" evidence="6">
    <location>
        <begin position="1"/>
        <end position="29"/>
    </location>
</feature>
<reference evidence="7" key="2">
    <citation type="submission" date="2021-09" db="EMBL/GenBank/DDBJ databases">
        <authorList>
            <person name="Gilroy R."/>
        </authorList>
    </citation>
    <scope>NUCLEOTIDE SEQUENCE</scope>
    <source>
        <strain evidence="7">ChiGjej2B2-19336</strain>
    </source>
</reference>
<dbReference type="PANTHER" id="PTHR43673">
    <property type="entry name" value="NAD(P)H NITROREDUCTASE YDGI-RELATED"/>
    <property type="match status" value="1"/>
</dbReference>
<sequence>MIQIDHSRCVRCGLCTQVCVAQCFQISENAVHVRHEPSCMHCGHCTAVCPNAAITLDGVPPDTLPPPENFPSQENLSALIRGRRSLRAFKEEAVPRETLLQALDTARYAPTGKNLENVSWLVLEGRPTLRRAADAVVDVFRKDERMAGLVHAHDCGGDPIFRGAPCAVFACSEGSYDLDIVNCSIAIATLDLLLPTMGLGGCWAGFAMRAASLDGKVREAMGLESSLKPLAGLMVGLPSLHYRRIPTRRALRVRWVNEEQV</sequence>
<dbReference type="GO" id="GO:0046872">
    <property type="term" value="F:metal ion binding"/>
    <property type="evidence" value="ECO:0007669"/>
    <property type="project" value="UniProtKB-KW"/>
</dbReference>
<evidence type="ECO:0000256" key="3">
    <source>
        <dbReference type="ARBA" id="ARBA00023002"/>
    </source>
</evidence>
<protein>
    <submittedName>
        <fullName evidence="7">Nitroreductase family protein</fullName>
    </submittedName>
</protein>
<accession>A0A921AY41</accession>
<evidence type="ECO:0000313" key="8">
    <source>
        <dbReference type="Proteomes" id="UP000698963"/>
    </source>
</evidence>
<keyword evidence="5" id="KW-0411">Iron-sulfur</keyword>
<name>A0A921AY41_9BACT</name>
<dbReference type="Pfam" id="PF13187">
    <property type="entry name" value="Fer4_9"/>
    <property type="match status" value="1"/>
</dbReference>
<dbReference type="GO" id="GO:0051536">
    <property type="term" value="F:iron-sulfur cluster binding"/>
    <property type="evidence" value="ECO:0007669"/>
    <property type="project" value="UniProtKB-KW"/>
</dbReference>
<evidence type="ECO:0000256" key="5">
    <source>
        <dbReference type="ARBA" id="ARBA00023014"/>
    </source>
</evidence>
<evidence type="ECO:0000256" key="1">
    <source>
        <dbReference type="ARBA" id="ARBA00007118"/>
    </source>
</evidence>
<dbReference type="Gene3D" id="3.30.70.20">
    <property type="match status" value="1"/>
</dbReference>
<dbReference type="GO" id="GO:0016491">
    <property type="term" value="F:oxidoreductase activity"/>
    <property type="evidence" value="ECO:0007669"/>
    <property type="project" value="UniProtKB-KW"/>
</dbReference>
<dbReference type="AlphaFoldDB" id="A0A921AY41"/>
<dbReference type="Proteomes" id="UP000698963">
    <property type="component" value="Unassembled WGS sequence"/>
</dbReference>
<dbReference type="CDD" id="cd02143">
    <property type="entry name" value="nitroreductase_FeS-like"/>
    <property type="match status" value="1"/>
</dbReference>